<dbReference type="EMBL" id="KN834796">
    <property type="protein sequence ID" value="KIK56702.1"/>
    <property type="molecule type" value="Genomic_DNA"/>
</dbReference>
<accession>A0A0D0CF48</accession>
<evidence type="ECO:0000313" key="1">
    <source>
        <dbReference type="EMBL" id="KIK56702.1"/>
    </source>
</evidence>
<keyword evidence="2" id="KW-1185">Reference proteome</keyword>
<organism evidence="1 2">
    <name type="scientific">Collybiopsis luxurians FD-317 M1</name>
    <dbReference type="NCBI Taxonomy" id="944289"/>
    <lineage>
        <taxon>Eukaryota</taxon>
        <taxon>Fungi</taxon>
        <taxon>Dikarya</taxon>
        <taxon>Basidiomycota</taxon>
        <taxon>Agaricomycotina</taxon>
        <taxon>Agaricomycetes</taxon>
        <taxon>Agaricomycetidae</taxon>
        <taxon>Agaricales</taxon>
        <taxon>Marasmiineae</taxon>
        <taxon>Omphalotaceae</taxon>
        <taxon>Collybiopsis</taxon>
        <taxon>Collybiopsis luxurians</taxon>
    </lineage>
</organism>
<proteinExistence type="predicted"/>
<dbReference type="HOGENOM" id="CLU_108458_0_0_1"/>
<protein>
    <submittedName>
        <fullName evidence="1">Uncharacterized protein</fullName>
    </submittedName>
</protein>
<dbReference type="Proteomes" id="UP000053593">
    <property type="component" value="Unassembled WGS sequence"/>
</dbReference>
<feature type="non-terminal residue" evidence="1">
    <location>
        <position position="210"/>
    </location>
</feature>
<dbReference type="OrthoDB" id="2987506at2759"/>
<feature type="non-terminal residue" evidence="1">
    <location>
        <position position="1"/>
    </location>
</feature>
<sequence length="210" mass="23910">MTTYTLRIHIGSNQLPFLQNPEAPHTLCIARKVNEEYNIVWKGFEDFSENTFIRWVNGNYLVFASSAFKNGALVKATSNSQSIQFKQQCKLNEFGVMEAAVDDPNAEDGTFELINNYREQEAVNFGVGVKANKESSIIYNTPMAVESGTTLTLTPHDEVRVWFSLNDKMSTMVLNDEREYIDVSFMDGRTTAEISYEGEEPGRATWWLIY</sequence>
<reference evidence="1 2" key="1">
    <citation type="submission" date="2014-04" db="EMBL/GenBank/DDBJ databases">
        <title>Evolutionary Origins and Diversification of the Mycorrhizal Mutualists.</title>
        <authorList>
            <consortium name="DOE Joint Genome Institute"/>
            <consortium name="Mycorrhizal Genomics Consortium"/>
            <person name="Kohler A."/>
            <person name="Kuo A."/>
            <person name="Nagy L.G."/>
            <person name="Floudas D."/>
            <person name="Copeland A."/>
            <person name="Barry K.W."/>
            <person name="Cichocki N."/>
            <person name="Veneault-Fourrey C."/>
            <person name="LaButti K."/>
            <person name="Lindquist E.A."/>
            <person name="Lipzen A."/>
            <person name="Lundell T."/>
            <person name="Morin E."/>
            <person name="Murat C."/>
            <person name="Riley R."/>
            <person name="Ohm R."/>
            <person name="Sun H."/>
            <person name="Tunlid A."/>
            <person name="Henrissat B."/>
            <person name="Grigoriev I.V."/>
            <person name="Hibbett D.S."/>
            <person name="Martin F."/>
        </authorList>
    </citation>
    <scope>NUCLEOTIDE SEQUENCE [LARGE SCALE GENOMIC DNA]</scope>
    <source>
        <strain evidence="1 2">FD-317 M1</strain>
    </source>
</reference>
<gene>
    <name evidence="1" type="ORF">GYMLUDRAFT_47003</name>
</gene>
<name>A0A0D0CF48_9AGAR</name>
<evidence type="ECO:0000313" key="2">
    <source>
        <dbReference type="Proteomes" id="UP000053593"/>
    </source>
</evidence>
<dbReference type="AlphaFoldDB" id="A0A0D0CF48"/>